<comment type="caution">
    <text evidence="2">The sequence shown here is derived from an EMBL/GenBank/DDBJ whole genome shotgun (WGS) entry which is preliminary data.</text>
</comment>
<feature type="region of interest" description="Disordered" evidence="1">
    <location>
        <begin position="39"/>
        <end position="66"/>
    </location>
</feature>
<protein>
    <submittedName>
        <fullName evidence="2">Uncharacterized protein</fullName>
    </submittedName>
</protein>
<evidence type="ECO:0000313" key="2">
    <source>
        <dbReference type="EMBL" id="KAF3577703.1"/>
    </source>
</evidence>
<sequence>MNYRGRKRYEEGCLTEEGEGDKKLYLLIKGEGDKKMKEIQRKKEIRRRRRYRGRRDTEEEGDTKKKEIQRKKELLGFKCNVKLEFSR</sequence>
<feature type="compositionally biased region" description="Basic and acidic residues" evidence="1">
    <location>
        <begin position="54"/>
        <end position="66"/>
    </location>
</feature>
<dbReference type="Proteomes" id="UP000266723">
    <property type="component" value="Unassembled WGS sequence"/>
</dbReference>
<proteinExistence type="predicted"/>
<evidence type="ECO:0000313" key="3">
    <source>
        <dbReference type="Proteomes" id="UP000266723"/>
    </source>
</evidence>
<accession>A0ABQ7DHX7</accession>
<organism evidence="2 3">
    <name type="scientific">Brassica cretica</name>
    <name type="common">Mustard</name>
    <dbReference type="NCBI Taxonomy" id="69181"/>
    <lineage>
        <taxon>Eukaryota</taxon>
        <taxon>Viridiplantae</taxon>
        <taxon>Streptophyta</taxon>
        <taxon>Embryophyta</taxon>
        <taxon>Tracheophyta</taxon>
        <taxon>Spermatophyta</taxon>
        <taxon>Magnoliopsida</taxon>
        <taxon>eudicotyledons</taxon>
        <taxon>Gunneridae</taxon>
        <taxon>Pentapetalae</taxon>
        <taxon>rosids</taxon>
        <taxon>malvids</taxon>
        <taxon>Brassicales</taxon>
        <taxon>Brassicaceae</taxon>
        <taxon>Brassiceae</taxon>
        <taxon>Brassica</taxon>
    </lineage>
</organism>
<gene>
    <name evidence="2" type="ORF">DY000_02029938</name>
</gene>
<feature type="compositionally biased region" description="Basic residues" evidence="1">
    <location>
        <begin position="43"/>
        <end position="53"/>
    </location>
</feature>
<dbReference type="EMBL" id="QGKV02000649">
    <property type="protein sequence ID" value="KAF3577703.1"/>
    <property type="molecule type" value="Genomic_DNA"/>
</dbReference>
<reference evidence="2 3" key="1">
    <citation type="journal article" date="2020" name="BMC Genomics">
        <title>Intraspecific diversification of the crop wild relative Brassica cretica Lam. using demographic model selection.</title>
        <authorList>
            <person name="Kioukis A."/>
            <person name="Michalopoulou V.A."/>
            <person name="Briers L."/>
            <person name="Pirintsos S."/>
            <person name="Studholme D.J."/>
            <person name="Pavlidis P."/>
            <person name="Sarris P.F."/>
        </authorList>
    </citation>
    <scope>NUCLEOTIDE SEQUENCE [LARGE SCALE GENOMIC DNA]</scope>
    <source>
        <strain evidence="3">cv. PFS-1207/04</strain>
    </source>
</reference>
<name>A0ABQ7DHX7_BRACR</name>
<keyword evidence="3" id="KW-1185">Reference proteome</keyword>
<evidence type="ECO:0000256" key="1">
    <source>
        <dbReference type="SAM" id="MobiDB-lite"/>
    </source>
</evidence>